<dbReference type="PANTHER" id="PTHR44591:SF3">
    <property type="entry name" value="RESPONSE REGULATORY DOMAIN-CONTAINING PROTEIN"/>
    <property type="match status" value="1"/>
</dbReference>
<dbReference type="SMART" id="SM00448">
    <property type="entry name" value="REC"/>
    <property type="match status" value="1"/>
</dbReference>
<dbReference type="Proteomes" id="UP000474042">
    <property type="component" value="Unassembled WGS sequence"/>
</dbReference>
<dbReference type="RefSeq" id="WP_003427462.1">
    <property type="nucleotide sequence ID" value="NZ_AP019716.1"/>
</dbReference>
<evidence type="ECO:0000256" key="1">
    <source>
        <dbReference type="ARBA" id="ARBA00018672"/>
    </source>
</evidence>
<evidence type="ECO:0000313" key="10">
    <source>
        <dbReference type="Proteomes" id="UP000515243"/>
    </source>
</evidence>
<dbReference type="GeneID" id="92944283"/>
<dbReference type="Pfam" id="PF00072">
    <property type="entry name" value="Response_reg"/>
    <property type="match status" value="1"/>
</dbReference>
<dbReference type="Pfam" id="PF13690">
    <property type="entry name" value="CheX"/>
    <property type="match status" value="1"/>
</dbReference>
<dbReference type="EMBL" id="CP040626">
    <property type="protein sequence ID" value="QMW91077.1"/>
    <property type="molecule type" value="Genomic_DNA"/>
</dbReference>
<reference evidence="7 9" key="2">
    <citation type="submission" date="2020-01" db="EMBL/GenBank/DDBJ databases">
        <title>Genome sequence of a 1,3-propanediol producer, Clostridium butyricum S3.</title>
        <authorList>
            <person name="Zhou J."/>
        </authorList>
    </citation>
    <scope>NUCLEOTIDE SEQUENCE [LARGE SCALE GENOMIC DNA]</scope>
    <source>
        <strain evidence="7 9">S3</strain>
    </source>
</reference>
<dbReference type="InterPro" id="IPR011006">
    <property type="entry name" value="CheY-like_superfamily"/>
</dbReference>
<dbReference type="InterPro" id="IPR028976">
    <property type="entry name" value="CheC-like_sf"/>
</dbReference>
<evidence type="ECO:0000256" key="3">
    <source>
        <dbReference type="ARBA" id="ARBA00022553"/>
    </source>
</evidence>
<evidence type="ECO:0000313" key="8">
    <source>
        <dbReference type="EMBL" id="QMW91077.1"/>
    </source>
</evidence>
<dbReference type="SUPFAM" id="SSF52172">
    <property type="entry name" value="CheY-like"/>
    <property type="match status" value="1"/>
</dbReference>
<evidence type="ECO:0000313" key="7">
    <source>
        <dbReference type="EMBL" id="NAS17210.1"/>
    </source>
</evidence>
<proteinExistence type="predicted"/>
<name>A0A6L9EKQ9_CLOBU</name>
<keyword evidence="2" id="KW-0145">Chemotaxis</keyword>
<dbReference type="InterPro" id="IPR001789">
    <property type="entry name" value="Sig_transdc_resp-reg_receiver"/>
</dbReference>
<dbReference type="InterPro" id="IPR050595">
    <property type="entry name" value="Bact_response_regulator"/>
</dbReference>
<dbReference type="PROSITE" id="PS50110">
    <property type="entry name" value="RESPONSE_REGULATORY"/>
    <property type="match status" value="1"/>
</dbReference>
<dbReference type="EMBL" id="WOFV02000009">
    <property type="protein sequence ID" value="NAS17210.1"/>
    <property type="molecule type" value="Genomic_DNA"/>
</dbReference>
<dbReference type="CDD" id="cd17906">
    <property type="entry name" value="CheX"/>
    <property type="match status" value="1"/>
</dbReference>
<protein>
    <recommendedName>
        <fullName evidence="1">Stage 0 sporulation protein A homolog</fullName>
    </recommendedName>
</protein>
<evidence type="ECO:0000259" key="6">
    <source>
        <dbReference type="PROSITE" id="PS50110"/>
    </source>
</evidence>
<organism evidence="7 9">
    <name type="scientific">Clostridium butyricum</name>
    <dbReference type="NCBI Taxonomy" id="1492"/>
    <lineage>
        <taxon>Bacteria</taxon>
        <taxon>Bacillati</taxon>
        <taxon>Bacillota</taxon>
        <taxon>Clostridia</taxon>
        <taxon>Eubacteriales</taxon>
        <taxon>Clostridiaceae</taxon>
        <taxon>Clostridium</taxon>
    </lineage>
</organism>
<dbReference type="SUPFAM" id="SSF103039">
    <property type="entry name" value="CheC-like"/>
    <property type="match status" value="1"/>
</dbReference>
<keyword evidence="3 5" id="KW-0597">Phosphoprotein</keyword>
<dbReference type="PANTHER" id="PTHR44591">
    <property type="entry name" value="STRESS RESPONSE REGULATOR PROTEIN 1"/>
    <property type="match status" value="1"/>
</dbReference>
<dbReference type="Proteomes" id="UP000515243">
    <property type="component" value="Chromosome 1"/>
</dbReference>
<feature type="domain" description="Response regulatory" evidence="6">
    <location>
        <begin position="5"/>
        <end position="120"/>
    </location>
</feature>
<sequence>MKDTRILIVDDSPFQIALLSDVLEEQGFEVVGQAMSLEEVKSEVKRTKPDLVTMDLTIPGTDGFECTKAVHDIDSNIKVIVVSSMMDEELINKAKKLGISGFIQKPVDTEELTLLINRVMADEDLFCELEILYLGAYTEATLNIFNRLTKTVPEITNISFENKEKTSAGISIVLGIIGKYSGRLIMDMSLETAEKFSECLLRRKAKNNEEVLNVVSEVANMLAGNGCSIINKKNKVFGLRVAPPTTIHGESINISKAELECNFSADIKSEFGDISLNLGFRRGESEWMSDI</sequence>
<dbReference type="Gene3D" id="3.40.1550.10">
    <property type="entry name" value="CheC-like"/>
    <property type="match status" value="1"/>
</dbReference>
<dbReference type="GO" id="GO:0000160">
    <property type="term" value="P:phosphorelay signal transduction system"/>
    <property type="evidence" value="ECO:0007669"/>
    <property type="project" value="InterPro"/>
</dbReference>
<reference evidence="8 10" key="1">
    <citation type="submission" date="2019-05" db="EMBL/GenBank/DDBJ databases">
        <authorList>
            <person name="Schori C."/>
            <person name="Ahrens C."/>
        </authorList>
    </citation>
    <scope>NUCLEOTIDE SEQUENCE [LARGE SCALE GENOMIC DNA]</scope>
    <source>
        <strain evidence="8 10">DSM 10702</strain>
    </source>
</reference>
<accession>A0A6L9EKQ9</accession>
<dbReference type="GO" id="GO:0006935">
    <property type="term" value="P:chemotaxis"/>
    <property type="evidence" value="ECO:0007669"/>
    <property type="project" value="UniProtKB-KW"/>
</dbReference>
<evidence type="ECO:0000256" key="5">
    <source>
        <dbReference type="PROSITE-ProRule" id="PRU00169"/>
    </source>
</evidence>
<comment type="function">
    <text evidence="4">May play the central regulatory role in sporulation. It may be an element of the effector pathway responsible for the activation of sporulation genes in response to nutritional stress. Spo0A may act in concert with spo0H (a sigma factor) to control the expression of some genes that are critical to the sporulation process.</text>
</comment>
<dbReference type="InterPro" id="IPR028051">
    <property type="entry name" value="CheX-like_dom"/>
</dbReference>
<evidence type="ECO:0000313" key="9">
    <source>
        <dbReference type="Proteomes" id="UP000474042"/>
    </source>
</evidence>
<evidence type="ECO:0000256" key="2">
    <source>
        <dbReference type="ARBA" id="ARBA00022500"/>
    </source>
</evidence>
<evidence type="ECO:0000256" key="4">
    <source>
        <dbReference type="ARBA" id="ARBA00024867"/>
    </source>
</evidence>
<gene>
    <name evidence="8" type="ORF">FF104_08880</name>
    <name evidence="7" type="ORF">GND98_004810</name>
</gene>
<dbReference type="AlphaFoldDB" id="A0A6L9EKQ9"/>
<dbReference type="Gene3D" id="3.40.50.2300">
    <property type="match status" value="1"/>
</dbReference>
<feature type="modified residue" description="4-aspartylphosphate" evidence="5">
    <location>
        <position position="55"/>
    </location>
</feature>